<accession>A0A2A4J5H2</accession>
<sequence>MDHNAFKSTSITKFDIKGKTLYVKVLWKQNENDLFHIKIFDGDVTWSGRFSNEFAKKYRERFEETEEQYRKRVKKCLKGSIPSEFTYDFTISQEDNSSGAFTWKKRFQDSMHGLAVLVHGSVPVHQDASPESKDVLLDFLLEENKELRSTINSLQGKNEVIVTDLQKCKAELEKFVDIKTSLETSLYGKFVQLLNAKKRRIQVLEDSLHKFSEPNAGVAEQ</sequence>
<gene>
    <name evidence="9" type="ORF">B5V51_7370</name>
</gene>
<dbReference type="GO" id="GO:0006310">
    <property type="term" value="P:DNA recombination"/>
    <property type="evidence" value="ECO:0007669"/>
    <property type="project" value="UniProtKB-KW"/>
</dbReference>
<dbReference type="SUPFAM" id="SSF58022">
    <property type="entry name" value="XRCC4, C-terminal oligomerization domain"/>
    <property type="match status" value="1"/>
</dbReference>
<dbReference type="GO" id="GO:0006303">
    <property type="term" value="P:double-strand break repair via nonhomologous end joining"/>
    <property type="evidence" value="ECO:0007669"/>
    <property type="project" value="TreeGrafter"/>
</dbReference>
<dbReference type="AlphaFoldDB" id="A0A2A4J5H2"/>
<evidence type="ECO:0000256" key="5">
    <source>
        <dbReference type="ARBA" id="ARBA00023242"/>
    </source>
</evidence>
<keyword evidence="4" id="KW-0234">DNA repair</keyword>
<evidence type="ECO:0000313" key="9">
    <source>
        <dbReference type="EMBL" id="PCG66680.1"/>
    </source>
</evidence>
<evidence type="ECO:0000256" key="6">
    <source>
        <dbReference type="ARBA" id="ARBA00025728"/>
    </source>
</evidence>
<evidence type="ECO:0000256" key="2">
    <source>
        <dbReference type="ARBA" id="ARBA00022763"/>
    </source>
</evidence>
<feature type="domain" description="XRCC4 N-terminal" evidence="7">
    <location>
        <begin position="21"/>
        <end position="112"/>
    </location>
</feature>
<dbReference type="Gene3D" id="2.170.210.10">
    <property type="entry name" value="DNA double-strand break repair and VJ recombination XRCC4, N-terminal"/>
    <property type="match status" value="1"/>
</dbReference>
<dbReference type="InterPro" id="IPR038051">
    <property type="entry name" value="XRCC4-like_N_sf"/>
</dbReference>
<organism evidence="9">
    <name type="scientific">Heliothis virescens</name>
    <name type="common">Tobacco budworm moth</name>
    <dbReference type="NCBI Taxonomy" id="7102"/>
    <lineage>
        <taxon>Eukaryota</taxon>
        <taxon>Metazoa</taxon>
        <taxon>Ecdysozoa</taxon>
        <taxon>Arthropoda</taxon>
        <taxon>Hexapoda</taxon>
        <taxon>Insecta</taxon>
        <taxon>Pterygota</taxon>
        <taxon>Neoptera</taxon>
        <taxon>Endopterygota</taxon>
        <taxon>Lepidoptera</taxon>
        <taxon>Glossata</taxon>
        <taxon>Ditrysia</taxon>
        <taxon>Noctuoidea</taxon>
        <taxon>Noctuidae</taxon>
        <taxon>Heliothinae</taxon>
        <taxon>Heliothis</taxon>
    </lineage>
</organism>
<dbReference type="Gene3D" id="1.20.5.370">
    <property type="match status" value="1"/>
</dbReference>
<dbReference type="Pfam" id="PF06632">
    <property type="entry name" value="XRCC4"/>
    <property type="match status" value="1"/>
</dbReference>
<dbReference type="PANTHER" id="PTHR28559:SF1">
    <property type="entry name" value="DNA REPAIR PROTEIN XRCC4"/>
    <property type="match status" value="1"/>
</dbReference>
<dbReference type="InterPro" id="IPR014751">
    <property type="entry name" value="XRCC4-like_C"/>
</dbReference>
<protein>
    <recommendedName>
        <fullName evidence="10">DNA repair protein XRCC4</fullName>
    </recommendedName>
</protein>
<name>A0A2A4J5H2_HELVI</name>
<keyword evidence="5" id="KW-0539">Nucleus</keyword>
<dbReference type="EMBL" id="NWSH01003255">
    <property type="protein sequence ID" value="PCG66680.1"/>
    <property type="molecule type" value="Genomic_DNA"/>
</dbReference>
<comment type="caution">
    <text evidence="9">The sequence shown here is derived from an EMBL/GenBank/DDBJ whole genome shotgun (WGS) entry which is preliminary data.</text>
</comment>
<keyword evidence="3" id="KW-0233">DNA recombination</keyword>
<dbReference type="GO" id="GO:0003677">
    <property type="term" value="F:DNA binding"/>
    <property type="evidence" value="ECO:0007669"/>
    <property type="project" value="InterPro"/>
</dbReference>
<evidence type="ECO:0000256" key="3">
    <source>
        <dbReference type="ARBA" id="ARBA00023172"/>
    </source>
</evidence>
<comment type="similarity">
    <text evidence="6">Belongs to the XRCC4-XLF family. XRCC4 subfamily.</text>
</comment>
<dbReference type="InterPro" id="IPR010585">
    <property type="entry name" value="DNA_repair_prot_XRCC4"/>
</dbReference>
<feature type="domain" description="XRCC4 coiled-coil" evidence="8">
    <location>
        <begin position="136"/>
        <end position="203"/>
    </location>
</feature>
<dbReference type="InterPro" id="IPR009089">
    <property type="entry name" value="XRCC4_N_sf"/>
</dbReference>
<reference evidence="9" key="1">
    <citation type="submission" date="2017-09" db="EMBL/GenBank/DDBJ databases">
        <title>Contemporary evolution of a Lepidopteran species, Heliothis virescens, in response to modern agricultural practices.</title>
        <authorList>
            <person name="Fritz M.L."/>
            <person name="Deyonke A.M."/>
            <person name="Papanicolaou A."/>
            <person name="Micinski S."/>
            <person name="Westbrook J."/>
            <person name="Gould F."/>
        </authorList>
    </citation>
    <scope>NUCLEOTIDE SEQUENCE [LARGE SCALE GENOMIC DNA]</scope>
    <source>
        <strain evidence="9">HvINT-</strain>
        <tissue evidence="9">Whole body</tissue>
    </source>
</reference>
<dbReference type="GO" id="GO:0010165">
    <property type="term" value="P:response to X-ray"/>
    <property type="evidence" value="ECO:0007669"/>
    <property type="project" value="TreeGrafter"/>
</dbReference>
<evidence type="ECO:0008006" key="10">
    <source>
        <dbReference type="Google" id="ProtNLM"/>
    </source>
</evidence>
<evidence type="ECO:0000259" key="7">
    <source>
        <dbReference type="Pfam" id="PF06632"/>
    </source>
</evidence>
<evidence type="ECO:0000259" key="8">
    <source>
        <dbReference type="Pfam" id="PF21924"/>
    </source>
</evidence>
<comment type="subcellular location">
    <subcellularLocation>
        <location evidence="1">Nucleus</location>
    </subcellularLocation>
</comment>
<dbReference type="SUPFAM" id="SSF50809">
    <property type="entry name" value="XRCC4, N-terminal domain"/>
    <property type="match status" value="1"/>
</dbReference>
<dbReference type="InterPro" id="IPR053962">
    <property type="entry name" value="XRCC4_CC"/>
</dbReference>
<evidence type="ECO:0000256" key="1">
    <source>
        <dbReference type="ARBA" id="ARBA00004123"/>
    </source>
</evidence>
<dbReference type="STRING" id="7102.A0A2A4J5H2"/>
<dbReference type="GO" id="GO:0005958">
    <property type="term" value="C:DNA-dependent protein kinase-DNA ligase 4 complex"/>
    <property type="evidence" value="ECO:0007669"/>
    <property type="project" value="TreeGrafter"/>
</dbReference>
<dbReference type="GO" id="GO:0032807">
    <property type="term" value="C:DNA ligase IV complex"/>
    <property type="evidence" value="ECO:0007669"/>
    <property type="project" value="TreeGrafter"/>
</dbReference>
<dbReference type="InterPro" id="IPR053961">
    <property type="entry name" value="XRCC4_N"/>
</dbReference>
<evidence type="ECO:0000256" key="4">
    <source>
        <dbReference type="ARBA" id="ARBA00023204"/>
    </source>
</evidence>
<keyword evidence="2" id="KW-0227">DNA damage</keyword>
<dbReference type="Pfam" id="PF21924">
    <property type="entry name" value="XRCC4_CC"/>
    <property type="match status" value="1"/>
</dbReference>
<proteinExistence type="inferred from homology"/>
<dbReference type="PANTHER" id="PTHR28559">
    <property type="entry name" value="DNA REPAIR PROTEIN XRCC4"/>
    <property type="match status" value="1"/>
</dbReference>